<accession>A0A1B6HUC4</accession>
<keyword evidence="1" id="KW-0812">Transmembrane</keyword>
<evidence type="ECO:0008006" key="3">
    <source>
        <dbReference type="Google" id="ProtNLM"/>
    </source>
</evidence>
<dbReference type="EMBL" id="GECU01029429">
    <property type="protein sequence ID" value="JAS78277.1"/>
    <property type="molecule type" value="Transcribed_RNA"/>
</dbReference>
<evidence type="ECO:0000256" key="1">
    <source>
        <dbReference type="SAM" id="Phobius"/>
    </source>
</evidence>
<gene>
    <name evidence="2" type="ORF">g.13561</name>
</gene>
<dbReference type="AlphaFoldDB" id="A0A1B6HUC4"/>
<proteinExistence type="predicted"/>
<dbReference type="Pfam" id="PF04488">
    <property type="entry name" value="Gly_transf_sug"/>
    <property type="match status" value="1"/>
</dbReference>
<dbReference type="Gene3D" id="3.90.550.20">
    <property type="match status" value="1"/>
</dbReference>
<sequence>MISRKYKCIFKLLFVVLLMLVLIILYSLQNNDDKFTFDSFNNVTGSPYKIIPNTVHYIIFGSSSLNFISFLSVVSAIKVQQGNIWIHCDCDELSGHYWSLIMSLSSLSRVPVKVSSMRRPTHVYGQPLSSVYHSSDVARIQVLMESGGVYLDTDMVVLQPLDKFLHYEMVVGWPYKEYFGNQIMIGHPKARFLQKYLESYRRYLPREWYYNGGQVPTEQILMRSPHQVVHPEQFRHSVYQVW</sequence>
<dbReference type="InterPro" id="IPR029044">
    <property type="entry name" value="Nucleotide-diphossugar_trans"/>
</dbReference>
<protein>
    <recommendedName>
        <fullName evidence="3">Alpha-1,4-N-acetylglucosaminyltransferase</fullName>
    </recommendedName>
</protein>
<name>A0A1B6HUC4_9HEMI</name>
<feature type="transmembrane region" description="Helical" evidence="1">
    <location>
        <begin position="55"/>
        <end position="77"/>
    </location>
</feature>
<organism evidence="2">
    <name type="scientific">Homalodisca liturata</name>
    <dbReference type="NCBI Taxonomy" id="320908"/>
    <lineage>
        <taxon>Eukaryota</taxon>
        <taxon>Metazoa</taxon>
        <taxon>Ecdysozoa</taxon>
        <taxon>Arthropoda</taxon>
        <taxon>Hexapoda</taxon>
        <taxon>Insecta</taxon>
        <taxon>Pterygota</taxon>
        <taxon>Neoptera</taxon>
        <taxon>Paraneoptera</taxon>
        <taxon>Hemiptera</taxon>
        <taxon>Auchenorrhyncha</taxon>
        <taxon>Membracoidea</taxon>
        <taxon>Cicadellidae</taxon>
        <taxon>Cicadellinae</taxon>
        <taxon>Proconiini</taxon>
        <taxon>Homalodisca</taxon>
    </lineage>
</organism>
<keyword evidence="1" id="KW-1133">Transmembrane helix</keyword>
<feature type="transmembrane region" description="Helical" evidence="1">
    <location>
        <begin position="12"/>
        <end position="29"/>
    </location>
</feature>
<keyword evidence="1" id="KW-0472">Membrane</keyword>
<dbReference type="InterPro" id="IPR007577">
    <property type="entry name" value="GlycoTrfase_DXD_sugar-bd_CS"/>
</dbReference>
<dbReference type="PANTHER" id="PTHR46830:SF1">
    <property type="entry name" value="ALPHA-1,4-N-ACETYLGLUCOSAMINYLTRANSFERASE"/>
    <property type="match status" value="1"/>
</dbReference>
<evidence type="ECO:0000313" key="2">
    <source>
        <dbReference type="EMBL" id="JAS78277.1"/>
    </source>
</evidence>
<reference evidence="2" key="1">
    <citation type="submission" date="2015-11" db="EMBL/GenBank/DDBJ databases">
        <title>De novo transcriptome assembly of four potential Pierce s Disease insect vectors from Arizona vineyards.</title>
        <authorList>
            <person name="Tassone E.E."/>
        </authorList>
    </citation>
    <scope>NUCLEOTIDE SEQUENCE</scope>
</reference>
<dbReference type="PANTHER" id="PTHR46830">
    <property type="entry name" value="TRANSFERASE, PUTATIVE-RELATED"/>
    <property type="match status" value="1"/>
</dbReference>
<dbReference type="SUPFAM" id="SSF53448">
    <property type="entry name" value="Nucleotide-diphospho-sugar transferases"/>
    <property type="match status" value="1"/>
</dbReference>